<accession>A0ABZ0EPM4</accession>
<evidence type="ECO:0000313" key="3">
    <source>
        <dbReference type="Proteomes" id="UP001302652"/>
    </source>
</evidence>
<feature type="transmembrane region" description="Helical" evidence="1">
    <location>
        <begin position="12"/>
        <end position="32"/>
    </location>
</feature>
<organism evidence="2 3">
    <name type="scientific">Paraburkholderia kirstenboschensis</name>
    <dbReference type="NCBI Taxonomy" id="1245436"/>
    <lineage>
        <taxon>Bacteria</taxon>
        <taxon>Pseudomonadati</taxon>
        <taxon>Pseudomonadota</taxon>
        <taxon>Betaproteobacteria</taxon>
        <taxon>Burkholderiales</taxon>
        <taxon>Burkholderiaceae</taxon>
        <taxon>Paraburkholderia</taxon>
    </lineage>
</organism>
<name>A0ABZ0EPM4_9BURK</name>
<keyword evidence="1" id="KW-1133">Transmembrane helix</keyword>
<reference evidence="2 3" key="1">
    <citation type="submission" date="2023-10" db="EMBL/GenBank/DDBJ databases">
        <title>Surface-active antibiotics is a multifunctional adaptation for post-fire microbes.</title>
        <authorList>
            <person name="Liu M.D."/>
            <person name="Du Y."/>
            <person name="Koupaei S.K."/>
            <person name="Kim N.R."/>
            <person name="Zhang W."/>
            <person name="Traxler M.F."/>
        </authorList>
    </citation>
    <scope>NUCLEOTIDE SEQUENCE [LARGE SCALE GENOMIC DNA]</scope>
    <source>
        <strain evidence="2 3">F3</strain>
    </source>
</reference>
<keyword evidence="3" id="KW-1185">Reference proteome</keyword>
<proteinExistence type="predicted"/>
<sequence length="57" mass="6351">MSAFDRTPCVQFQNAQGFLVVFLVVIAARLYLDRVPHLDTATPPPNFLQPAPKLLRG</sequence>
<protein>
    <submittedName>
        <fullName evidence="2">Uncharacterized protein</fullName>
    </submittedName>
</protein>
<dbReference type="Proteomes" id="UP001302652">
    <property type="component" value="Chromosome 1"/>
</dbReference>
<gene>
    <name evidence="2" type="ORF">RW095_40090</name>
</gene>
<dbReference type="EMBL" id="CP136513">
    <property type="protein sequence ID" value="WOD18885.1"/>
    <property type="molecule type" value="Genomic_DNA"/>
</dbReference>
<dbReference type="RefSeq" id="WP_317021096.1">
    <property type="nucleotide sequence ID" value="NZ_CP136513.1"/>
</dbReference>
<evidence type="ECO:0000313" key="2">
    <source>
        <dbReference type="EMBL" id="WOD18885.1"/>
    </source>
</evidence>
<keyword evidence="1" id="KW-0812">Transmembrane</keyword>
<evidence type="ECO:0000256" key="1">
    <source>
        <dbReference type="SAM" id="Phobius"/>
    </source>
</evidence>
<keyword evidence="1" id="KW-0472">Membrane</keyword>